<dbReference type="AlphaFoldDB" id="A0AAW2Z0X8"/>
<dbReference type="PANTHER" id="PTHR10697">
    <property type="entry name" value="MAMMALIAN EPENDYMIN-RELATED PROTEIN 1"/>
    <property type="match status" value="1"/>
</dbReference>
<organism evidence="2 3">
    <name type="scientific">Acrasis kona</name>
    <dbReference type="NCBI Taxonomy" id="1008807"/>
    <lineage>
        <taxon>Eukaryota</taxon>
        <taxon>Discoba</taxon>
        <taxon>Heterolobosea</taxon>
        <taxon>Tetramitia</taxon>
        <taxon>Eutetramitia</taxon>
        <taxon>Acrasidae</taxon>
        <taxon>Acrasis</taxon>
    </lineage>
</organism>
<dbReference type="Proteomes" id="UP001431209">
    <property type="component" value="Unassembled WGS sequence"/>
</dbReference>
<dbReference type="EMBL" id="JAOPGA020000962">
    <property type="protein sequence ID" value="KAL0483461.1"/>
    <property type="molecule type" value="Genomic_DNA"/>
</dbReference>
<dbReference type="GO" id="GO:0005509">
    <property type="term" value="F:calcium ion binding"/>
    <property type="evidence" value="ECO:0007669"/>
    <property type="project" value="InterPro"/>
</dbReference>
<evidence type="ECO:0000256" key="1">
    <source>
        <dbReference type="SAM" id="SignalP"/>
    </source>
</evidence>
<dbReference type="PANTHER" id="PTHR10697:SF1">
    <property type="entry name" value="MAMMALIAN EPENDYMIN-RELATED PROTEIN 1"/>
    <property type="match status" value="1"/>
</dbReference>
<accession>A0AAW2Z0X8</accession>
<feature type="signal peptide" evidence="1">
    <location>
        <begin position="1"/>
        <end position="19"/>
    </location>
</feature>
<evidence type="ECO:0000313" key="2">
    <source>
        <dbReference type="EMBL" id="KAL0483461.1"/>
    </source>
</evidence>
<dbReference type="Pfam" id="PF00811">
    <property type="entry name" value="Ependymin"/>
    <property type="match status" value="1"/>
</dbReference>
<dbReference type="InterPro" id="IPR001299">
    <property type="entry name" value="Ependymin"/>
</dbReference>
<name>A0AAW2Z0X8_9EUKA</name>
<keyword evidence="3" id="KW-1185">Reference proteome</keyword>
<feature type="chain" id="PRO_5043565350" evidence="1">
    <location>
        <begin position="20"/>
        <end position="221"/>
    </location>
</feature>
<comment type="caution">
    <text evidence="2">The sequence shown here is derived from an EMBL/GenBank/DDBJ whole genome shotgun (WGS) entry which is preliminary data.</text>
</comment>
<protein>
    <submittedName>
        <fullName evidence="2">Ependymin-related protein</fullName>
    </submittedName>
</protein>
<sequence>MRSTFALIALLAIAAFVFAEQHCIGEAFTTTSYLVDPSKDFDDQSQVWYDSATNKQRVHIDVFEPEVKHLEIYYRHDLGKAYELDKETGKCTTFPLAGRLEPFCLAENATKVGTATVGLTLKTDVWEENVFGFQLRLLIAPNGKFGVPVNIISRGHTRVGATFQEWWDFQSFKTLPDQSIFDLPEECKNVDTNNFHNRNAAEVSSPGLDAARRRYGFLSRI</sequence>
<keyword evidence="1" id="KW-0732">Signal</keyword>
<dbReference type="GO" id="GO:0005576">
    <property type="term" value="C:extracellular region"/>
    <property type="evidence" value="ECO:0007669"/>
    <property type="project" value="InterPro"/>
</dbReference>
<gene>
    <name evidence="2" type="ORF">AKO1_014733</name>
</gene>
<proteinExistence type="predicted"/>
<reference evidence="2 3" key="1">
    <citation type="submission" date="2024-03" db="EMBL/GenBank/DDBJ databases">
        <title>The Acrasis kona genome and developmental transcriptomes reveal deep origins of eukaryotic multicellular pathways.</title>
        <authorList>
            <person name="Sheikh S."/>
            <person name="Fu C.-J."/>
            <person name="Brown M.W."/>
            <person name="Baldauf S.L."/>
        </authorList>
    </citation>
    <scope>NUCLEOTIDE SEQUENCE [LARGE SCALE GENOMIC DNA]</scope>
    <source>
        <strain evidence="2 3">ATCC MYA-3509</strain>
    </source>
</reference>
<evidence type="ECO:0000313" key="3">
    <source>
        <dbReference type="Proteomes" id="UP001431209"/>
    </source>
</evidence>
<dbReference type="GO" id="GO:0007160">
    <property type="term" value="P:cell-matrix adhesion"/>
    <property type="evidence" value="ECO:0007669"/>
    <property type="project" value="InterPro"/>
</dbReference>
<dbReference type="GO" id="GO:0005764">
    <property type="term" value="C:lysosome"/>
    <property type="evidence" value="ECO:0007669"/>
    <property type="project" value="TreeGrafter"/>
</dbReference>